<reference evidence="2" key="1">
    <citation type="journal article" date="2014" name="Genome Announc.">
        <title>Full-genome sequence of the plant growth-promoting bacterium Pseudomonas protegens CHA0.</title>
        <authorList>
            <person name="Jousset A."/>
            <person name="Schuldes J."/>
            <person name="Keel C."/>
            <person name="Maurhofer M."/>
            <person name="Daniel R."/>
            <person name="Scheu S."/>
            <person name="Thuermer A."/>
        </authorList>
    </citation>
    <scope>NUCLEOTIDE SEQUENCE [LARGE SCALE GENOMIC DNA]</scope>
    <source>
        <strain evidence="2">DSM 19095 / LMG 27888 / CFBP 6595 / CHA0</strain>
    </source>
</reference>
<gene>
    <name evidence="1" type="ORF">PFLCHA0_c41180</name>
</gene>
<dbReference type="EMBL" id="CP003190">
    <property type="protein sequence ID" value="AGL85882.1"/>
    <property type="molecule type" value="Genomic_DNA"/>
</dbReference>
<proteinExistence type="predicted"/>
<accession>A0A2C9EQD5</accession>
<protein>
    <submittedName>
        <fullName evidence="1">Uncharacterized protein</fullName>
    </submittedName>
</protein>
<evidence type="ECO:0000313" key="2">
    <source>
        <dbReference type="Proteomes" id="UP000013940"/>
    </source>
</evidence>
<evidence type="ECO:0000313" key="1">
    <source>
        <dbReference type="EMBL" id="AGL85882.1"/>
    </source>
</evidence>
<name>A0A2C9EQD5_PSEPH</name>
<dbReference type="HOGENOM" id="CLU_3275363_0_0_6"/>
<dbReference type="AlphaFoldDB" id="A0A2C9EQD5"/>
<dbReference type="Proteomes" id="UP000013940">
    <property type="component" value="Chromosome"/>
</dbReference>
<organism evidence="1 2">
    <name type="scientific">Pseudomonas protegens (strain DSM 19095 / LMG 27888 / CFBP 6595 / CHA0)</name>
    <dbReference type="NCBI Taxonomy" id="1124983"/>
    <lineage>
        <taxon>Bacteria</taxon>
        <taxon>Pseudomonadati</taxon>
        <taxon>Pseudomonadota</taxon>
        <taxon>Gammaproteobacteria</taxon>
        <taxon>Pseudomonadales</taxon>
        <taxon>Pseudomonadaceae</taxon>
        <taxon>Pseudomonas</taxon>
    </lineage>
</organism>
<dbReference type="KEGG" id="pprc:PFLCHA0_c41180"/>
<sequence>MGHEPGGVPGRVPRQASGRIPDAAALMCSAERSASVGKCFF</sequence>